<organism evidence="1 2">
    <name type="scientific">Flavobacterium commune</name>
    <dbReference type="NCBI Taxonomy" id="1306519"/>
    <lineage>
        <taxon>Bacteria</taxon>
        <taxon>Pseudomonadati</taxon>
        <taxon>Bacteroidota</taxon>
        <taxon>Flavobacteriia</taxon>
        <taxon>Flavobacteriales</taxon>
        <taxon>Flavobacteriaceae</taxon>
        <taxon>Flavobacterium</taxon>
    </lineage>
</organism>
<dbReference type="Proteomes" id="UP000178198">
    <property type="component" value="Chromosome"/>
</dbReference>
<keyword evidence="2" id="KW-1185">Reference proteome</keyword>
<protein>
    <submittedName>
        <fullName evidence="1">Uncharacterized protein</fullName>
    </submittedName>
</protein>
<dbReference type="RefSeq" id="WP_071183474.1">
    <property type="nucleotide sequence ID" value="NZ_CP017774.1"/>
</dbReference>
<name>A0A1D9P6R8_9FLAO</name>
<dbReference type="OrthoDB" id="839726at2"/>
<dbReference type="KEGG" id="fcm:BIW12_01395"/>
<proteinExistence type="predicted"/>
<reference evidence="1 2" key="1">
    <citation type="submission" date="2016-10" db="EMBL/GenBank/DDBJ databases">
        <title>Complete Genome Sequence of Flavobacterium sp. PK15.</title>
        <authorList>
            <person name="Ekwe A."/>
            <person name="Kim S.B."/>
        </authorList>
    </citation>
    <scope>NUCLEOTIDE SEQUENCE [LARGE SCALE GENOMIC DNA]</scope>
    <source>
        <strain evidence="1 2">PK15</strain>
    </source>
</reference>
<dbReference type="AlphaFoldDB" id="A0A1D9P6R8"/>
<sequence length="94" mass="10707">MKSIALLFLFVFIAFLSTPTVVKLIEKSTDVAVFYSLSDEEHVKKETKHLVYIVTSNLTFKVKKTGLRSLILFENLSKHDNVLRSVVTPPPDRI</sequence>
<gene>
    <name evidence="1" type="ORF">BIW12_01395</name>
</gene>
<evidence type="ECO:0000313" key="1">
    <source>
        <dbReference type="EMBL" id="AOZ98202.1"/>
    </source>
</evidence>
<accession>A0A1D9P6R8</accession>
<dbReference type="EMBL" id="CP017774">
    <property type="protein sequence ID" value="AOZ98202.1"/>
    <property type="molecule type" value="Genomic_DNA"/>
</dbReference>
<evidence type="ECO:0000313" key="2">
    <source>
        <dbReference type="Proteomes" id="UP000178198"/>
    </source>
</evidence>
<dbReference type="STRING" id="1306519.BIW12_01395"/>